<evidence type="ECO:0000313" key="8">
    <source>
        <dbReference type="Proteomes" id="UP000008141"/>
    </source>
</evidence>
<dbReference type="Proteomes" id="UP000008141">
    <property type="component" value="Unassembled WGS sequence"/>
</dbReference>
<dbReference type="InterPro" id="IPR013087">
    <property type="entry name" value="Znf_C2H2_type"/>
</dbReference>
<gene>
    <name evidence="7" type="ORF">CHLNCDRAFT_140160</name>
</gene>
<dbReference type="STRING" id="554065.E1ZRN4"/>
<dbReference type="InterPro" id="IPR003604">
    <property type="entry name" value="Matrin/U1-like-C_Znf_C2H2"/>
</dbReference>
<evidence type="ECO:0000259" key="6">
    <source>
        <dbReference type="PROSITE" id="PS50157"/>
    </source>
</evidence>
<accession>E1ZRN4</accession>
<proteinExistence type="predicted"/>
<feature type="region of interest" description="Disordered" evidence="5">
    <location>
        <begin position="90"/>
        <end position="138"/>
    </location>
</feature>
<evidence type="ECO:0000313" key="7">
    <source>
        <dbReference type="EMBL" id="EFN51442.1"/>
    </source>
</evidence>
<dbReference type="GO" id="GO:0008270">
    <property type="term" value="F:zinc ion binding"/>
    <property type="evidence" value="ECO:0007669"/>
    <property type="project" value="UniProtKB-KW"/>
</dbReference>
<feature type="region of interest" description="Disordered" evidence="5">
    <location>
        <begin position="1"/>
        <end position="21"/>
    </location>
</feature>
<sequence length="138" mass="14995">MGSSGKSKRTGSKSRGTRLHKRGRVAKFTARHVDQVWEDVRKEGGVHDGAVGPLGTTDRVELDEDLPARGQHFCIACSRYFITQAALRTHERSKPHRRRVKELLGARPHNQGDAEWAAGVGAPDNGQRGSGAATMASD</sequence>
<dbReference type="SUPFAM" id="SSF57667">
    <property type="entry name" value="beta-beta-alpha zinc fingers"/>
    <property type="match status" value="1"/>
</dbReference>
<reference evidence="7 8" key="1">
    <citation type="journal article" date="2010" name="Plant Cell">
        <title>The Chlorella variabilis NC64A genome reveals adaptation to photosymbiosis, coevolution with viruses, and cryptic sex.</title>
        <authorList>
            <person name="Blanc G."/>
            <person name="Duncan G."/>
            <person name="Agarkova I."/>
            <person name="Borodovsky M."/>
            <person name="Gurnon J."/>
            <person name="Kuo A."/>
            <person name="Lindquist E."/>
            <person name="Lucas S."/>
            <person name="Pangilinan J."/>
            <person name="Polle J."/>
            <person name="Salamov A."/>
            <person name="Terry A."/>
            <person name="Yamada T."/>
            <person name="Dunigan D.D."/>
            <person name="Grigoriev I.V."/>
            <person name="Claverie J.M."/>
            <person name="Van Etten J.L."/>
        </authorList>
    </citation>
    <scope>NUCLEOTIDE SEQUENCE [LARGE SCALE GENOMIC DNA]</scope>
    <source>
        <strain evidence="7 8">NC64A</strain>
    </source>
</reference>
<protein>
    <recommendedName>
        <fullName evidence="6">C2H2-type domain-containing protein</fullName>
    </recommendedName>
</protein>
<dbReference type="EMBL" id="GL433863">
    <property type="protein sequence ID" value="EFN51442.1"/>
    <property type="molecule type" value="Genomic_DNA"/>
</dbReference>
<evidence type="ECO:0000256" key="2">
    <source>
        <dbReference type="ARBA" id="ARBA00022771"/>
    </source>
</evidence>
<dbReference type="GO" id="GO:0003676">
    <property type="term" value="F:nucleic acid binding"/>
    <property type="evidence" value="ECO:0007669"/>
    <property type="project" value="InterPro"/>
</dbReference>
<evidence type="ECO:0000256" key="4">
    <source>
        <dbReference type="PROSITE-ProRule" id="PRU00042"/>
    </source>
</evidence>
<evidence type="ECO:0000256" key="1">
    <source>
        <dbReference type="ARBA" id="ARBA00022723"/>
    </source>
</evidence>
<feature type="compositionally biased region" description="Basic residues" evidence="5">
    <location>
        <begin position="91"/>
        <end position="100"/>
    </location>
</feature>
<keyword evidence="1" id="KW-0479">Metal-binding</keyword>
<dbReference type="eggNOG" id="KOG3408">
    <property type="taxonomic scope" value="Eukaryota"/>
</dbReference>
<keyword evidence="3" id="KW-0862">Zinc</keyword>
<dbReference type="SMART" id="SM00451">
    <property type="entry name" value="ZnF_U1"/>
    <property type="match status" value="1"/>
</dbReference>
<dbReference type="Pfam" id="PF12171">
    <property type="entry name" value="zf-C2H2_jaz"/>
    <property type="match status" value="1"/>
</dbReference>
<dbReference type="InterPro" id="IPR022755">
    <property type="entry name" value="Znf_C2H2_jaz"/>
</dbReference>
<dbReference type="PROSITE" id="PS50157">
    <property type="entry name" value="ZINC_FINGER_C2H2_2"/>
    <property type="match status" value="1"/>
</dbReference>
<organism evidence="8">
    <name type="scientific">Chlorella variabilis</name>
    <name type="common">Green alga</name>
    <dbReference type="NCBI Taxonomy" id="554065"/>
    <lineage>
        <taxon>Eukaryota</taxon>
        <taxon>Viridiplantae</taxon>
        <taxon>Chlorophyta</taxon>
        <taxon>core chlorophytes</taxon>
        <taxon>Trebouxiophyceae</taxon>
        <taxon>Chlorellales</taxon>
        <taxon>Chlorellaceae</taxon>
        <taxon>Chlorella clade</taxon>
        <taxon>Chlorella</taxon>
    </lineage>
</organism>
<keyword evidence="8" id="KW-1185">Reference proteome</keyword>
<evidence type="ECO:0000256" key="5">
    <source>
        <dbReference type="SAM" id="MobiDB-lite"/>
    </source>
</evidence>
<dbReference type="OMA" id="KRVKIMM"/>
<dbReference type="OrthoDB" id="24683at2759"/>
<dbReference type="PANTHER" id="PTHR47444">
    <property type="entry name" value="EXPRESSED PROTEIN"/>
    <property type="match status" value="1"/>
</dbReference>
<dbReference type="PROSITE" id="PS00028">
    <property type="entry name" value="ZINC_FINGER_C2H2_1"/>
    <property type="match status" value="1"/>
</dbReference>
<dbReference type="RefSeq" id="XP_005843544.1">
    <property type="nucleotide sequence ID" value="XM_005843482.1"/>
</dbReference>
<dbReference type="GeneID" id="17350952"/>
<dbReference type="AlphaFoldDB" id="E1ZRN4"/>
<name>E1ZRN4_CHLVA</name>
<dbReference type="Gene3D" id="3.30.160.60">
    <property type="entry name" value="Classic Zinc Finger"/>
    <property type="match status" value="1"/>
</dbReference>
<dbReference type="KEGG" id="cvr:CHLNCDRAFT_140160"/>
<dbReference type="FunCoup" id="E1ZRN4">
    <property type="interactions" value="479"/>
</dbReference>
<feature type="domain" description="C2H2-type" evidence="6">
    <location>
        <begin position="72"/>
        <end position="101"/>
    </location>
</feature>
<evidence type="ECO:0000256" key="3">
    <source>
        <dbReference type="ARBA" id="ARBA00022833"/>
    </source>
</evidence>
<dbReference type="InParanoid" id="E1ZRN4"/>
<keyword evidence="2 4" id="KW-0863">Zinc-finger</keyword>
<dbReference type="InterPro" id="IPR036236">
    <property type="entry name" value="Znf_C2H2_sf"/>
</dbReference>
<dbReference type="PANTHER" id="PTHR47444:SF1">
    <property type="entry name" value="EXPRESSED PROTEIN"/>
    <property type="match status" value="1"/>
</dbReference>